<feature type="region of interest" description="Disordered" evidence="1">
    <location>
        <begin position="29"/>
        <end position="74"/>
    </location>
</feature>
<feature type="compositionally biased region" description="Basic and acidic residues" evidence="1">
    <location>
        <begin position="400"/>
        <end position="413"/>
    </location>
</feature>
<dbReference type="AlphaFoldDB" id="A0AAU7JC88"/>
<feature type="compositionally biased region" description="Polar residues" evidence="1">
    <location>
        <begin position="41"/>
        <end position="50"/>
    </location>
</feature>
<proteinExistence type="predicted"/>
<dbReference type="InterPro" id="IPR036514">
    <property type="entry name" value="SGNH_hydro_sf"/>
</dbReference>
<evidence type="ECO:0000256" key="2">
    <source>
        <dbReference type="SAM" id="SignalP"/>
    </source>
</evidence>
<organism evidence="3">
    <name type="scientific">Alsobacter sp. KACC 23698</name>
    <dbReference type="NCBI Taxonomy" id="3149229"/>
    <lineage>
        <taxon>Bacteria</taxon>
        <taxon>Pseudomonadati</taxon>
        <taxon>Pseudomonadota</taxon>
        <taxon>Alphaproteobacteria</taxon>
        <taxon>Hyphomicrobiales</taxon>
        <taxon>Alsobacteraceae</taxon>
        <taxon>Alsobacter</taxon>
    </lineage>
</organism>
<dbReference type="GO" id="GO:0016788">
    <property type="term" value="F:hydrolase activity, acting on ester bonds"/>
    <property type="evidence" value="ECO:0007669"/>
    <property type="project" value="UniProtKB-ARBA"/>
</dbReference>
<feature type="signal peptide" evidence="2">
    <location>
        <begin position="1"/>
        <end position="21"/>
    </location>
</feature>
<gene>
    <name evidence="3" type="ORF">ABEG18_20090</name>
</gene>
<dbReference type="Gene3D" id="3.40.50.1110">
    <property type="entry name" value="SGNH hydrolase"/>
    <property type="match status" value="1"/>
</dbReference>
<keyword evidence="3" id="KW-0378">Hydrolase</keyword>
<evidence type="ECO:0000313" key="3">
    <source>
        <dbReference type="EMBL" id="XBO37997.1"/>
    </source>
</evidence>
<evidence type="ECO:0000256" key="1">
    <source>
        <dbReference type="SAM" id="MobiDB-lite"/>
    </source>
</evidence>
<keyword evidence="2" id="KW-0732">Signal</keyword>
<dbReference type="SUPFAM" id="SSF52266">
    <property type="entry name" value="SGNH hydrolase"/>
    <property type="match status" value="1"/>
</dbReference>
<feature type="region of interest" description="Disordered" evidence="1">
    <location>
        <begin position="391"/>
        <end position="413"/>
    </location>
</feature>
<name>A0AAU7JC88_9HYPH</name>
<reference evidence="3" key="1">
    <citation type="submission" date="2024-05" db="EMBL/GenBank/DDBJ databases">
        <authorList>
            <person name="Kim S."/>
            <person name="Heo J."/>
            <person name="Choi H."/>
            <person name="Choi Y."/>
            <person name="Kwon S.-W."/>
            <person name="Kim Y."/>
        </authorList>
    </citation>
    <scope>NUCLEOTIDE SEQUENCE</scope>
    <source>
        <strain evidence="3">KACC 23698</strain>
    </source>
</reference>
<dbReference type="InterPro" id="IPR007407">
    <property type="entry name" value="DUF459"/>
</dbReference>
<feature type="chain" id="PRO_5043941365" evidence="2">
    <location>
        <begin position="22"/>
        <end position="413"/>
    </location>
</feature>
<dbReference type="RefSeq" id="WP_406854823.1">
    <property type="nucleotide sequence ID" value="NZ_CP157484.1"/>
</dbReference>
<dbReference type="CDD" id="cd01829">
    <property type="entry name" value="SGNH_hydrolase_peri2"/>
    <property type="match status" value="1"/>
</dbReference>
<dbReference type="Pfam" id="PF04311">
    <property type="entry name" value="DUF459"/>
    <property type="match status" value="1"/>
</dbReference>
<accession>A0AAU7JC88</accession>
<dbReference type="EMBL" id="CP157484">
    <property type="protein sequence ID" value="XBO37997.1"/>
    <property type="molecule type" value="Genomic_DNA"/>
</dbReference>
<sequence>MQSLSALVARLFVLVALAAAALPGAVPEARAQPDDRFPLQFTPQMAPSRQQFRRVRPTPPPAPRAERRRAPPPAAATMVIRDAPEKPAIEPTAFVMVFGDVMAELVANGLADAFDDNPDVRVSKRTVSSSGLVRDDFFDWRKTMREMLASEKITHAVVVLGSNDRQTLKDASGTALEPMSDAWKEAYAGRVEEIGRAFADKNVPLFWVGMPIMESPRFTADMVALNEIFRSAARKTGAIYIDLFEPFADAKNRYSSFGPDLAGDTVKLRTSDGVHFTKAGARKAAHFIEVEIRRSLDQRAPAIVAVPGADPDDPASHDPSLQPGGVERAIDQAVLRGLDGLPPAPLTIPQRPVAGPILPLTGPESAQGGALVAGVSRKPSTEAGQLVERALLRGQVPDPKPGRADDFRWPDAR</sequence>
<protein>
    <submittedName>
        <fullName evidence="3">SGNH family hydrolase</fullName>
    </submittedName>
</protein>